<feature type="domain" description="HTH merR-type" evidence="6">
    <location>
        <begin position="4"/>
        <end position="73"/>
    </location>
</feature>
<dbReference type="PANTHER" id="PTHR30204">
    <property type="entry name" value="REDOX-CYCLING DRUG-SENSING TRANSCRIPTIONAL ACTIVATOR SOXR"/>
    <property type="match status" value="1"/>
</dbReference>
<feature type="region of interest" description="Disordered" evidence="5">
    <location>
        <begin position="185"/>
        <end position="205"/>
    </location>
</feature>
<evidence type="ECO:0000259" key="6">
    <source>
        <dbReference type="PROSITE" id="PS50937"/>
    </source>
</evidence>
<evidence type="ECO:0000256" key="3">
    <source>
        <dbReference type="ARBA" id="ARBA00023125"/>
    </source>
</evidence>
<dbReference type="Pfam" id="PF13411">
    <property type="entry name" value="MerR_1"/>
    <property type="match status" value="1"/>
</dbReference>
<gene>
    <name evidence="7" type="ORF">GCM10009601_48250</name>
</gene>
<dbReference type="SUPFAM" id="SSF46955">
    <property type="entry name" value="Putative DNA-binding domain"/>
    <property type="match status" value="1"/>
</dbReference>
<organism evidence="7 8">
    <name type="scientific">Streptomyces thermospinosisporus</name>
    <dbReference type="NCBI Taxonomy" id="161482"/>
    <lineage>
        <taxon>Bacteria</taxon>
        <taxon>Bacillati</taxon>
        <taxon>Actinomycetota</taxon>
        <taxon>Actinomycetes</taxon>
        <taxon>Kitasatosporales</taxon>
        <taxon>Streptomycetaceae</taxon>
        <taxon>Streptomyces</taxon>
    </lineage>
</organism>
<reference evidence="8" key="1">
    <citation type="journal article" date="2019" name="Int. J. Syst. Evol. Microbiol.">
        <title>The Global Catalogue of Microorganisms (GCM) 10K type strain sequencing project: providing services to taxonomists for standard genome sequencing and annotation.</title>
        <authorList>
            <consortium name="The Broad Institute Genomics Platform"/>
            <consortium name="The Broad Institute Genome Sequencing Center for Infectious Disease"/>
            <person name="Wu L."/>
            <person name="Ma J."/>
        </authorList>
    </citation>
    <scope>NUCLEOTIDE SEQUENCE [LARGE SCALE GENOMIC DNA]</scope>
    <source>
        <strain evidence="8">JCM 11756</strain>
    </source>
</reference>
<evidence type="ECO:0000256" key="4">
    <source>
        <dbReference type="ARBA" id="ARBA00023163"/>
    </source>
</evidence>
<feature type="compositionally biased region" description="Basic residues" evidence="5">
    <location>
        <begin position="191"/>
        <end position="203"/>
    </location>
</feature>
<evidence type="ECO:0000313" key="7">
    <source>
        <dbReference type="EMBL" id="GAA1430602.1"/>
    </source>
</evidence>
<evidence type="ECO:0000256" key="2">
    <source>
        <dbReference type="ARBA" id="ARBA00023015"/>
    </source>
</evidence>
<dbReference type="PANTHER" id="PTHR30204:SF69">
    <property type="entry name" value="MERR-FAMILY TRANSCRIPTIONAL REGULATOR"/>
    <property type="match status" value="1"/>
</dbReference>
<evidence type="ECO:0000256" key="1">
    <source>
        <dbReference type="ARBA" id="ARBA00022491"/>
    </source>
</evidence>
<dbReference type="Proteomes" id="UP001500973">
    <property type="component" value="Unassembled WGS sequence"/>
</dbReference>
<protein>
    <recommendedName>
        <fullName evidence="6">HTH merR-type domain-containing protein</fullName>
    </recommendedName>
</protein>
<dbReference type="PROSITE" id="PS00552">
    <property type="entry name" value="HTH_MERR_1"/>
    <property type="match status" value="1"/>
</dbReference>
<name>A0ABP4JV32_9ACTN</name>
<evidence type="ECO:0000313" key="8">
    <source>
        <dbReference type="Proteomes" id="UP001500973"/>
    </source>
</evidence>
<keyword evidence="1" id="KW-0678">Repressor</keyword>
<evidence type="ECO:0000256" key="5">
    <source>
        <dbReference type="SAM" id="MobiDB-lite"/>
    </source>
</evidence>
<dbReference type="RefSeq" id="WP_344015207.1">
    <property type="nucleotide sequence ID" value="NZ_BAAAIZ010000078.1"/>
</dbReference>
<dbReference type="EMBL" id="BAAAIZ010000078">
    <property type="protein sequence ID" value="GAA1430602.1"/>
    <property type="molecule type" value="Genomic_DNA"/>
</dbReference>
<proteinExistence type="predicted"/>
<dbReference type="Gene3D" id="1.10.1660.10">
    <property type="match status" value="1"/>
</dbReference>
<dbReference type="InterPro" id="IPR047057">
    <property type="entry name" value="MerR_fam"/>
</dbReference>
<keyword evidence="4" id="KW-0804">Transcription</keyword>
<dbReference type="PRINTS" id="PR00040">
    <property type="entry name" value="HTHMERR"/>
</dbReference>
<keyword evidence="8" id="KW-1185">Reference proteome</keyword>
<dbReference type="InterPro" id="IPR009061">
    <property type="entry name" value="DNA-bd_dom_put_sf"/>
</dbReference>
<dbReference type="SMART" id="SM00422">
    <property type="entry name" value="HTH_MERR"/>
    <property type="match status" value="1"/>
</dbReference>
<comment type="caution">
    <text evidence="7">The sequence shown here is derived from an EMBL/GenBank/DDBJ whole genome shotgun (WGS) entry which is preliminary data.</text>
</comment>
<dbReference type="PROSITE" id="PS50937">
    <property type="entry name" value="HTH_MERR_2"/>
    <property type="match status" value="1"/>
</dbReference>
<keyword evidence="3" id="KW-0238">DNA-binding</keyword>
<dbReference type="InterPro" id="IPR000551">
    <property type="entry name" value="MerR-type_HTH_dom"/>
</dbReference>
<sequence>MSAGLRSGQVAEAAGVNIQTLRYYERRGLLAEPERSPGGHRLYDEDAVTALRVIKVAQRLGFTLEEVAELLETGRHRHGRPVPRLQDRAAAKLVEVDTKIADLTTIRTALAAAVEAGCDDLTVCASSACCPIPFTELAEENRHADPCCWPPPPPCPEGARGTVCAGLCGVLCAARPDHRGCPGGGRGLAARPHRPPGHARRRNLVAGPAPPLLFLPAEDRRGRRVRLQGIR</sequence>
<keyword evidence="2" id="KW-0805">Transcription regulation</keyword>
<accession>A0ABP4JV32</accession>